<dbReference type="InterPro" id="IPR058240">
    <property type="entry name" value="rSAM_sf"/>
</dbReference>
<keyword evidence="3" id="KW-0479">Metal-binding</keyword>
<keyword evidence="8" id="KW-1185">Reference proteome</keyword>
<feature type="domain" description="Elp3/MiaA/NifB-like radical SAM core" evidence="6">
    <location>
        <begin position="81"/>
        <end position="294"/>
    </location>
</feature>
<sequence>MLNIGIGRQIERVFPGSIQTLAKITGYLSKSGRDRRVATKHAQTAEAAAAADDAEIMSRAEAILAEAISLGRDGNFTIVPSVFPVSATDNCNLACIMCPGHTGMKGPALTFEQAEGIFASLNSNRASFGKPVYLDVTAGEATLNRDLHRVFKSFRERFPEATISVITNATLPLRGRVTEIFEHATAVAISIDGATKESYERIRRGSRFENVIRNAKDICALKDGNVQVIFVAMDQNIAEMAAMVRLCSEIGAKQLIIQGVEQGSSPFLREGDSMAFDAPAELLKKYLVEAQLEADRLGIMFSPTPGVRDKANTSPISTVEKRDPIEARKAWLQGVKMCHVPWTIAPRMNHTGDKLTPTRACCHMPGNKIGIGGFREEFADMPVGELYNSQRYWDIRQGLLDGSISRDACKGCQYADSYQWTAAQLREIEAGIEQAKSMGTEAA</sequence>
<evidence type="ECO:0000313" key="7">
    <source>
        <dbReference type="EMBL" id="MBB3965963.1"/>
    </source>
</evidence>
<evidence type="ECO:0000256" key="2">
    <source>
        <dbReference type="ARBA" id="ARBA00022691"/>
    </source>
</evidence>
<dbReference type="CDD" id="cd21109">
    <property type="entry name" value="SPASM"/>
    <property type="match status" value="1"/>
</dbReference>
<reference evidence="7 8" key="1">
    <citation type="submission" date="2020-08" db="EMBL/GenBank/DDBJ databases">
        <title>Genomic Encyclopedia of Type Strains, Phase IV (KMG-IV): sequencing the most valuable type-strain genomes for metagenomic binning, comparative biology and taxonomic classification.</title>
        <authorList>
            <person name="Goeker M."/>
        </authorList>
    </citation>
    <scope>NUCLEOTIDE SEQUENCE [LARGE SCALE GENOMIC DNA]</scope>
    <source>
        <strain evidence="7 8">DSM 26575</strain>
    </source>
</reference>
<dbReference type="InterPro" id="IPR007197">
    <property type="entry name" value="rSAM"/>
</dbReference>
<comment type="cofactor">
    <cofactor evidence="1">
        <name>[4Fe-4S] cluster</name>
        <dbReference type="ChEBI" id="CHEBI:49883"/>
    </cofactor>
</comment>
<dbReference type="PANTHER" id="PTHR11228:SF7">
    <property type="entry name" value="PQQA PEPTIDE CYCLASE"/>
    <property type="match status" value="1"/>
</dbReference>
<name>A0A7W6GBQ8_9HYPH</name>
<proteinExistence type="predicted"/>
<dbReference type="PANTHER" id="PTHR11228">
    <property type="entry name" value="RADICAL SAM DOMAIN PROTEIN"/>
    <property type="match status" value="1"/>
</dbReference>
<dbReference type="SFLD" id="SFLDS00029">
    <property type="entry name" value="Radical_SAM"/>
    <property type="match status" value="1"/>
</dbReference>
<dbReference type="EMBL" id="JACIDW010000013">
    <property type="protein sequence ID" value="MBB3965963.1"/>
    <property type="molecule type" value="Genomic_DNA"/>
</dbReference>
<dbReference type="Proteomes" id="UP000582090">
    <property type="component" value="Unassembled WGS sequence"/>
</dbReference>
<dbReference type="InterPro" id="IPR013785">
    <property type="entry name" value="Aldolase_TIM"/>
</dbReference>
<accession>A0A7W6GBQ8</accession>
<dbReference type="GO" id="GO:0046872">
    <property type="term" value="F:metal ion binding"/>
    <property type="evidence" value="ECO:0007669"/>
    <property type="project" value="UniProtKB-KW"/>
</dbReference>
<dbReference type="Gene3D" id="3.20.20.70">
    <property type="entry name" value="Aldolase class I"/>
    <property type="match status" value="1"/>
</dbReference>
<evidence type="ECO:0000313" key="8">
    <source>
        <dbReference type="Proteomes" id="UP000582090"/>
    </source>
</evidence>
<organism evidence="7 8">
    <name type="scientific">Rhizobium metallidurans</name>
    <dbReference type="NCBI Taxonomy" id="1265931"/>
    <lineage>
        <taxon>Bacteria</taxon>
        <taxon>Pseudomonadati</taxon>
        <taxon>Pseudomonadota</taxon>
        <taxon>Alphaproteobacteria</taxon>
        <taxon>Hyphomicrobiales</taxon>
        <taxon>Rhizobiaceae</taxon>
        <taxon>Rhizobium/Agrobacterium group</taxon>
        <taxon>Rhizobium</taxon>
    </lineage>
</organism>
<dbReference type="SUPFAM" id="SSF102114">
    <property type="entry name" value="Radical SAM enzymes"/>
    <property type="match status" value="1"/>
</dbReference>
<evidence type="ECO:0000256" key="5">
    <source>
        <dbReference type="ARBA" id="ARBA00023014"/>
    </source>
</evidence>
<dbReference type="InterPro" id="IPR006638">
    <property type="entry name" value="Elp3/MiaA/NifB-like_rSAM"/>
</dbReference>
<evidence type="ECO:0000259" key="6">
    <source>
        <dbReference type="SMART" id="SM00729"/>
    </source>
</evidence>
<evidence type="ECO:0000256" key="1">
    <source>
        <dbReference type="ARBA" id="ARBA00001966"/>
    </source>
</evidence>
<keyword evidence="4" id="KW-0408">Iron</keyword>
<dbReference type="GO" id="GO:0051536">
    <property type="term" value="F:iron-sulfur cluster binding"/>
    <property type="evidence" value="ECO:0007669"/>
    <property type="project" value="UniProtKB-KW"/>
</dbReference>
<keyword evidence="2" id="KW-0949">S-adenosyl-L-methionine</keyword>
<evidence type="ECO:0000256" key="4">
    <source>
        <dbReference type="ARBA" id="ARBA00023004"/>
    </source>
</evidence>
<dbReference type="SMART" id="SM00729">
    <property type="entry name" value="Elp3"/>
    <property type="match status" value="1"/>
</dbReference>
<comment type="caution">
    <text evidence="7">The sequence shown here is derived from an EMBL/GenBank/DDBJ whole genome shotgun (WGS) entry which is preliminary data.</text>
</comment>
<evidence type="ECO:0000256" key="3">
    <source>
        <dbReference type="ARBA" id="ARBA00022723"/>
    </source>
</evidence>
<dbReference type="SFLD" id="SFLDG01067">
    <property type="entry name" value="SPASM/twitch_domain_containing"/>
    <property type="match status" value="1"/>
</dbReference>
<dbReference type="CDD" id="cd01335">
    <property type="entry name" value="Radical_SAM"/>
    <property type="match status" value="1"/>
</dbReference>
<dbReference type="AlphaFoldDB" id="A0A7W6GBQ8"/>
<gene>
    <name evidence="7" type="ORF">GGQ67_003644</name>
</gene>
<dbReference type="InterPro" id="IPR050377">
    <property type="entry name" value="Radical_SAM_PqqE_MftC-like"/>
</dbReference>
<dbReference type="Pfam" id="PF04055">
    <property type="entry name" value="Radical_SAM"/>
    <property type="match status" value="1"/>
</dbReference>
<dbReference type="GO" id="GO:0003824">
    <property type="term" value="F:catalytic activity"/>
    <property type="evidence" value="ECO:0007669"/>
    <property type="project" value="InterPro"/>
</dbReference>
<dbReference type="RefSeq" id="WP_183901477.1">
    <property type="nucleotide sequence ID" value="NZ_JACIDW010000013.1"/>
</dbReference>
<protein>
    <submittedName>
        <fullName evidence="7">MoaA/NifB/PqqE/SkfB family radical SAM enzyme</fullName>
    </submittedName>
</protein>
<keyword evidence="5" id="KW-0411">Iron-sulfur</keyword>